<dbReference type="PROSITE" id="PS50089">
    <property type="entry name" value="ZF_RING_2"/>
    <property type="match status" value="1"/>
</dbReference>
<evidence type="ECO:0000256" key="10">
    <source>
        <dbReference type="ARBA" id="ARBA00023242"/>
    </source>
</evidence>
<gene>
    <name evidence="13" type="ORF">MICPUCDRAFT_25062</name>
</gene>
<comment type="subcellular location">
    <subcellularLocation>
        <location evidence="2">Cytoplasm</location>
    </subcellularLocation>
    <subcellularLocation>
        <location evidence="1">Nucleus</location>
    </subcellularLocation>
</comment>
<evidence type="ECO:0000256" key="7">
    <source>
        <dbReference type="ARBA" id="ARBA00022771"/>
    </source>
</evidence>
<dbReference type="GO" id="GO:0031463">
    <property type="term" value="C:Cul3-RING ubiquitin ligase complex"/>
    <property type="evidence" value="ECO:0007669"/>
    <property type="project" value="UniProtKB-ARBA"/>
</dbReference>
<organism evidence="14">
    <name type="scientific">Micromonas pusilla (strain CCMP1545)</name>
    <name type="common">Picoplanktonic green alga</name>
    <dbReference type="NCBI Taxonomy" id="564608"/>
    <lineage>
        <taxon>Eukaryota</taxon>
        <taxon>Viridiplantae</taxon>
        <taxon>Chlorophyta</taxon>
        <taxon>Mamiellophyceae</taxon>
        <taxon>Mamiellales</taxon>
        <taxon>Mamiellaceae</taxon>
        <taxon>Micromonas</taxon>
    </lineage>
</organism>
<keyword evidence="5" id="KW-0963">Cytoplasm</keyword>
<proteinExistence type="inferred from homology"/>
<keyword evidence="8" id="KW-0833">Ubl conjugation pathway</keyword>
<comment type="pathway">
    <text evidence="3">Protein modification; protein ubiquitination.</text>
</comment>
<reference evidence="13 14" key="1">
    <citation type="journal article" date="2009" name="Science">
        <title>Green evolution and dynamic adaptations revealed by genomes of the marine picoeukaryotes Micromonas.</title>
        <authorList>
            <person name="Worden A.Z."/>
            <person name="Lee J.H."/>
            <person name="Mock T."/>
            <person name="Rouze P."/>
            <person name="Simmons M.P."/>
            <person name="Aerts A.L."/>
            <person name="Allen A.E."/>
            <person name="Cuvelier M.L."/>
            <person name="Derelle E."/>
            <person name="Everett M.V."/>
            <person name="Foulon E."/>
            <person name="Grimwood J."/>
            <person name="Gundlach H."/>
            <person name="Henrissat B."/>
            <person name="Napoli C."/>
            <person name="McDonald S.M."/>
            <person name="Parker M.S."/>
            <person name="Rombauts S."/>
            <person name="Salamov A."/>
            <person name="Von Dassow P."/>
            <person name="Badger J.H."/>
            <person name="Coutinho P.M."/>
            <person name="Demir E."/>
            <person name="Dubchak I."/>
            <person name="Gentemann C."/>
            <person name="Eikrem W."/>
            <person name="Gready J.E."/>
            <person name="John U."/>
            <person name="Lanier W."/>
            <person name="Lindquist E.A."/>
            <person name="Lucas S."/>
            <person name="Mayer K.F."/>
            <person name="Moreau H."/>
            <person name="Not F."/>
            <person name="Otillar R."/>
            <person name="Panaud O."/>
            <person name="Pangilinan J."/>
            <person name="Paulsen I."/>
            <person name="Piegu B."/>
            <person name="Poliakov A."/>
            <person name="Robbens S."/>
            <person name="Schmutz J."/>
            <person name="Toulza E."/>
            <person name="Wyss T."/>
            <person name="Zelensky A."/>
            <person name="Zhou K."/>
            <person name="Armbrust E.V."/>
            <person name="Bhattacharya D."/>
            <person name="Goodenough U.W."/>
            <person name="Van de Peer Y."/>
            <person name="Grigoriev I.V."/>
        </authorList>
    </citation>
    <scope>NUCLEOTIDE SEQUENCE [LARGE SCALE GENOMIC DNA]</scope>
    <source>
        <strain evidence="13 14">CCMP1545</strain>
    </source>
</reference>
<accession>C1ML27</accession>
<evidence type="ECO:0000313" key="13">
    <source>
        <dbReference type="EMBL" id="EEH59862.1"/>
    </source>
</evidence>
<dbReference type="OrthoDB" id="8962942at2759"/>
<dbReference type="EMBL" id="GG663736">
    <property type="protein sequence ID" value="EEH59862.1"/>
    <property type="molecule type" value="Genomic_DNA"/>
</dbReference>
<dbReference type="Pfam" id="PF12678">
    <property type="entry name" value="zf-rbx1"/>
    <property type="match status" value="1"/>
</dbReference>
<dbReference type="InterPro" id="IPR001841">
    <property type="entry name" value="Znf_RING"/>
</dbReference>
<evidence type="ECO:0000259" key="12">
    <source>
        <dbReference type="PROSITE" id="PS50089"/>
    </source>
</evidence>
<dbReference type="SMART" id="SM00184">
    <property type="entry name" value="RING"/>
    <property type="match status" value="1"/>
</dbReference>
<protein>
    <submittedName>
        <fullName evidence="13">Predicted protein</fullName>
    </submittedName>
</protein>
<dbReference type="InterPro" id="IPR024766">
    <property type="entry name" value="Znf_RING_H2"/>
</dbReference>
<dbReference type="STRING" id="564608.C1ML27"/>
<keyword evidence="10" id="KW-0539">Nucleus</keyword>
<dbReference type="InterPro" id="IPR051031">
    <property type="entry name" value="RING-box_E3_Ubiquitin_Ligase"/>
</dbReference>
<evidence type="ECO:0000256" key="5">
    <source>
        <dbReference type="ARBA" id="ARBA00022490"/>
    </source>
</evidence>
<dbReference type="KEGG" id="mpp:MICPUCDRAFT_25062"/>
<sequence>MEKLSSRTRFEVKKWNAVAVWSWSICTDTCAICRNSLHEPSIEYQANPSSASEEGLSIAWGNCGHVFHLDCISKWLRTRSNCPLCNKEWEFAKIEKIQLPVMGLE</sequence>
<evidence type="ECO:0000256" key="2">
    <source>
        <dbReference type="ARBA" id="ARBA00004496"/>
    </source>
</evidence>
<comment type="similarity">
    <text evidence="4">Belongs to the RING-box family.</text>
</comment>
<dbReference type="GO" id="GO:0005634">
    <property type="term" value="C:nucleus"/>
    <property type="evidence" value="ECO:0007669"/>
    <property type="project" value="UniProtKB-SubCell"/>
</dbReference>
<dbReference type="SUPFAM" id="SSF57850">
    <property type="entry name" value="RING/U-box"/>
    <property type="match status" value="1"/>
</dbReference>
<evidence type="ECO:0000256" key="11">
    <source>
        <dbReference type="PROSITE-ProRule" id="PRU00175"/>
    </source>
</evidence>
<evidence type="ECO:0000256" key="3">
    <source>
        <dbReference type="ARBA" id="ARBA00004906"/>
    </source>
</evidence>
<dbReference type="eggNOG" id="KOG2930">
    <property type="taxonomic scope" value="Eukaryota"/>
</dbReference>
<evidence type="ECO:0000256" key="6">
    <source>
        <dbReference type="ARBA" id="ARBA00022723"/>
    </source>
</evidence>
<dbReference type="OMA" id="NACPLDN"/>
<name>C1ML27_MICPC</name>
<dbReference type="Gene3D" id="3.30.40.10">
    <property type="entry name" value="Zinc/RING finger domain, C3HC4 (zinc finger)"/>
    <property type="match status" value="1"/>
</dbReference>
<evidence type="ECO:0000256" key="9">
    <source>
        <dbReference type="ARBA" id="ARBA00022833"/>
    </source>
</evidence>
<keyword evidence="6" id="KW-0479">Metal-binding</keyword>
<dbReference type="Proteomes" id="UP000001876">
    <property type="component" value="Unassembled WGS sequence"/>
</dbReference>
<evidence type="ECO:0000256" key="1">
    <source>
        <dbReference type="ARBA" id="ARBA00004123"/>
    </source>
</evidence>
<feature type="domain" description="RING-type" evidence="12">
    <location>
        <begin position="30"/>
        <end position="86"/>
    </location>
</feature>
<dbReference type="GeneID" id="9681998"/>
<keyword evidence="7 11" id="KW-0863">Zinc-finger</keyword>
<evidence type="ECO:0000256" key="8">
    <source>
        <dbReference type="ARBA" id="ARBA00022786"/>
    </source>
</evidence>
<dbReference type="InterPro" id="IPR013083">
    <property type="entry name" value="Znf_RING/FYVE/PHD"/>
</dbReference>
<dbReference type="RefSeq" id="XP_003056486.1">
    <property type="nucleotide sequence ID" value="XM_003056440.1"/>
</dbReference>
<dbReference type="AlphaFoldDB" id="C1ML27"/>
<evidence type="ECO:0000313" key="14">
    <source>
        <dbReference type="Proteomes" id="UP000001876"/>
    </source>
</evidence>
<evidence type="ECO:0000256" key="4">
    <source>
        <dbReference type="ARBA" id="ARBA00009273"/>
    </source>
</evidence>
<keyword evidence="14" id="KW-1185">Reference proteome</keyword>
<dbReference type="FunFam" id="3.30.40.10:FF:000273">
    <property type="entry name" value="E3 ubiquitin-protein ligase RBX1"/>
    <property type="match status" value="1"/>
</dbReference>
<keyword evidence="9" id="KW-0862">Zinc</keyword>
<dbReference type="PANTHER" id="PTHR11210">
    <property type="entry name" value="RING BOX"/>
    <property type="match status" value="1"/>
</dbReference>
<dbReference type="GO" id="GO:0005737">
    <property type="term" value="C:cytoplasm"/>
    <property type="evidence" value="ECO:0007669"/>
    <property type="project" value="UniProtKB-SubCell"/>
</dbReference>
<dbReference type="GO" id="GO:0008270">
    <property type="term" value="F:zinc ion binding"/>
    <property type="evidence" value="ECO:0007669"/>
    <property type="project" value="UniProtKB-KW"/>
</dbReference>